<evidence type="ECO:0000313" key="2">
    <source>
        <dbReference type="EMBL" id="MFC5747309.1"/>
    </source>
</evidence>
<comment type="caution">
    <text evidence="2">The sequence shown here is derived from an EMBL/GenBank/DDBJ whole genome shotgun (WGS) entry which is preliminary data.</text>
</comment>
<dbReference type="EMBL" id="JBHSON010000021">
    <property type="protein sequence ID" value="MFC5747309.1"/>
    <property type="molecule type" value="Genomic_DNA"/>
</dbReference>
<feature type="domain" description="DUF4240" evidence="1">
    <location>
        <begin position="2"/>
        <end position="135"/>
    </location>
</feature>
<evidence type="ECO:0000313" key="3">
    <source>
        <dbReference type="Proteomes" id="UP001596074"/>
    </source>
</evidence>
<name>A0ABW0ZZH1_9ACTN</name>
<dbReference type="InterPro" id="IPR025334">
    <property type="entry name" value="DUF4240"/>
</dbReference>
<accession>A0ABW0ZZH1</accession>
<sequence>MMTPDEFWTLLDGSAAAADRTGWLTARLARLPAAEIIEFEVHLTAQRRRVDTRLMWGAAWNIMEGWCSDDGFWYFQPWLVGLGRDAFERVAADPDALAGLPEVRRLAGRPMKEWSDDEWPQWESLNYVALHAYERATGDDLDEALEARGLGRVCDAAPEDPRWDYDDPTERRARLPRLTALLG</sequence>
<proteinExistence type="predicted"/>
<organism evidence="2 3">
    <name type="scientific">Actinomadura rugatobispora</name>
    <dbReference type="NCBI Taxonomy" id="1994"/>
    <lineage>
        <taxon>Bacteria</taxon>
        <taxon>Bacillati</taxon>
        <taxon>Actinomycetota</taxon>
        <taxon>Actinomycetes</taxon>
        <taxon>Streptosporangiales</taxon>
        <taxon>Thermomonosporaceae</taxon>
        <taxon>Actinomadura</taxon>
    </lineage>
</organism>
<dbReference type="RefSeq" id="WP_378282928.1">
    <property type="nucleotide sequence ID" value="NZ_JBHSON010000021.1"/>
</dbReference>
<keyword evidence="3" id="KW-1185">Reference proteome</keyword>
<gene>
    <name evidence="2" type="ORF">ACFPZN_16905</name>
</gene>
<protein>
    <submittedName>
        <fullName evidence="2">DUF4240 domain-containing protein</fullName>
    </submittedName>
</protein>
<evidence type="ECO:0000259" key="1">
    <source>
        <dbReference type="Pfam" id="PF14024"/>
    </source>
</evidence>
<dbReference type="Proteomes" id="UP001596074">
    <property type="component" value="Unassembled WGS sequence"/>
</dbReference>
<dbReference type="Pfam" id="PF14024">
    <property type="entry name" value="DUF4240"/>
    <property type="match status" value="1"/>
</dbReference>
<reference evidence="3" key="1">
    <citation type="journal article" date="2019" name="Int. J. Syst. Evol. Microbiol.">
        <title>The Global Catalogue of Microorganisms (GCM) 10K type strain sequencing project: providing services to taxonomists for standard genome sequencing and annotation.</title>
        <authorList>
            <consortium name="The Broad Institute Genomics Platform"/>
            <consortium name="The Broad Institute Genome Sequencing Center for Infectious Disease"/>
            <person name="Wu L."/>
            <person name="Ma J."/>
        </authorList>
    </citation>
    <scope>NUCLEOTIDE SEQUENCE [LARGE SCALE GENOMIC DNA]</scope>
    <source>
        <strain evidence="3">KCTC 42087</strain>
    </source>
</reference>